<keyword evidence="2" id="KW-1185">Reference proteome</keyword>
<sequence length="289" mass="33937">MNIQNQLENKSLRELFDLAEDLRKKIENGSSELLTDCISLYEKCHYLSRKLGLFSNNEEIDDINTSEIKFLLIDYYIAELLDKNATSDRSSAIKTSKNLFISFLTLCDNYALLTSSDKTLFNRFNSTEISDRNDKESDISRREEKIQRYKREKELNKNISDFLKNPSKDENNLRKHFLEQIQLAIFKSLQSIGQLNLELKMIEISEAKEQSTNNSHKIQTEKEIYLTLETKNHFSKNTALLDKNGKPLRPFTIIGKREQLKKSETYKAREWDEFKEENPRGWGNRTNRG</sequence>
<evidence type="ECO:0000313" key="2">
    <source>
        <dbReference type="Proteomes" id="UP000768646"/>
    </source>
</evidence>
<protein>
    <submittedName>
        <fullName evidence="1">Uncharacterized protein</fullName>
    </submittedName>
</protein>
<reference evidence="1 2" key="1">
    <citation type="journal article" date="2021" name="Commun. Biol.">
        <title>Genomic insights into the host specific adaptation of the Pneumocystis genus.</title>
        <authorList>
            <person name="Cisse O.H."/>
            <person name="Ma L."/>
            <person name="Dekker J.P."/>
            <person name="Khil P.P."/>
            <person name="Youn J.-H."/>
            <person name="Brenchley J.M."/>
            <person name="Blair R."/>
            <person name="Pahar B."/>
            <person name="Chabe M."/>
            <person name="Van Rompay K.K.A."/>
            <person name="Keesler R."/>
            <person name="Sukura A."/>
            <person name="Hirsch V."/>
            <person name="Kutty G."/>
            <person name="Liu Y."/>
            <person name="Peng L."/>
            <person name="Chen J."/>
            <person name="Song J."/>
            <person name="Weissenbacher-Lang C."/>
            <person name="Xu J."/>
            <person name="Upham N.S."/>
            <person name="Stajich J.E."/>
            <person name="Cuomo C.A."/>
            <person name="Cushion M.T."/>
            <person name="Kovacs J.A."/>
        </authorList>
    </citation>
    <scope>NUCLEOTIDE SEQUENCE [LARGE SCALE GENOMIC DNA]</scope>
    <source>
        <strain evidence="1 2">RABM</strain>
    </source>
</reference>
<organism evidence="1 2">
    <name type="scientific">Pneumocystis oryctolagi</name>
    <dbReference type="NCBI Taxonomy" id="42067"/>
    <lineage>
        <taxon>Eukaryota</taxon>
        <taxon>Fungi</taxon>
        <taxon>Dikarya</taxon>
        <taxon>Ascomycota</taxon>
        <taxon>Taphrinomycotina</taxon>
        <taxon>Pneumocystomycetes</taxon>
        <taxon>Pneumocystaceae</taxon>
        <taxon>Pneumocystis</taxon>
    </lineage>
</organism>
<comment type="caution">
    <text evidence="1">The sequence shown here is derived from an EMBL/GenBank/DDBJ whole genome shotgun (WGS) entry which is preliminary data.</text>
</comment>
<dbReference type="EMBL" id="JABTEG010000003">
    <property type="protein sequence ID" value="KAG4305616.1"/>
    <property type="molecule type" value="Genomic_DNA"/>
</dbReference>
<gene>
    <name evidence="1" type="ORF">PORY_001172</name>
</gene>
<dbReference type="Proteomes" id="UP000768646">
    <property type="component" value="Unassembled WGS sequence"/>
</dbReference>
<accession>A0ACB7CD98</accession>
<proteinExistence type="predicted"/>
<evidence type="ECO:0000313" key="1">
    <source>
        <dbReference type="EMBL" id="KAG4305616.1"/>
    </source>
</evidence>
<name>A0ACB7CD98_9ASCO</name>